<keyword evidence="1" id="KW-0472">Membrane</keyword>
<proteinExistence type="predicted"/>
<dbReference type="Proteomes" id="UP001139179">
    <property type="component" value="Unassembled WGS sequence"/>
</dbReference>
<reference evidence="3" key="1">
    <citation type="submission" date="2022-05" db="EMBL/GenBank/DDBJ databases">
        <title>Comparative Genomics of Spacecraft Associated Microbes.</title>
        <authorList>
            <person name="Tran M.T."/>
            <person name="Wright A."/>
            <person name="Seuylemezian A."/>
            <person name="Eisen J."/>
            <person name="Coil D."/>
        </authorList>
    </citation>
    <scope>NUCLEOTIDE SEQUENCE</scope>
    <source>
        <strain evidence="3">214.1.1</strain>
    </source>
</reference>
<organism evidence="3 4">
    <name type="scientific">Halalkalibacter oceani</name>
    <dbReference type="NCBI Taxonomy" id="1653776"/>
    <lineage>
        <taxon>Bacteria</taxon>
        <taxon>Bacillati</taxon>
        <taxon>Bacillota</taxon>
        <taxon>Bacilli</taxon>
        <taxon>Bacillales</taxon>
        <taxon>Bacillaceae</taxon>
        <taxon>Halalkalibacter</taxon>
    </lineage>
</organism>
<evidence type="ECO:0000313" key="4">
    <source>
        <dbReference type="Proteomes" id="UP001139179"/>
    </source>
</evidence>
<keyword evidence="4" id="KW-1185">Reference proteome</keyword>
<dbReference type="EMBL" id="JAMBOL010000025">
    <property type="protein sequence ID" value="MCM3715955.1"/>
    <property type="molecule type" value="Genomic_DNA"/>
</dbReference>
<evidence type="ECO:0000313" key="3">
    <source>
        <dbReference type="EMBL" id="MCM3715955.1"/>
    </source>
</evidence>
<keyword evidence="1" id="KW-1133">Transmembrane helix</keyword>
<evidence type="ECO:0000259" key="2">
    <source>
        <dbReference type="Pfam" id="PF07435"/>
    </source>
</evidence>
<dbReference type="CDD" id="cd15787">
    <property type="entry name" value="YycH_N"/>
    <property type="match status" value="1"/>
</dbReference>
<dbReference type="InterPro" id="IPR042274">
    <property type="entry name" value="YycH/YycI_2"/>
</dbReference>
<dbReference type="Pfam" id="PF07435">
    <property type="entry name" value="YycH"/>
    <property type="match status" value="1"/>
</dbReference>
<dbReference type="InterPro" id="IPR009996">
    <property type="entry name" value="YycH"/>
</dbReference>
<protein>
    <submittedName>
        <fullName evidence="3">Two-component system activity regulator YycH</fullName>
    </submittedName>
</protein>
<feature type="transmembrane region" description="Helical" evidence="1">
    <location>
        <begin position="9"/>
        <end position="26"/>
    </location>
</feature>
<keyword evidence="1" id="KW-0812">Transmembrane</keyword>
<dbReference type="Gene3D" id="3.10.450.310">
    <property type="match status" value="1"/>
</dbReference>
<dbReference type="AlphaFoldDB" id="A0A9X2IQ67"/>
<evidence type="ECO:0000256" key="1">
    <source>
        <dbReference type="SAM" id="Phobius"/>
    </source>
</evidence>
<gene>
    <name evidence="3" type="primary">yycH</name>
    <name evidence="3" type="ORF">M3202_18015</name>
</gene>
<accession>A0A9X2IQ67</accession>
<name>A0A9X2IQ67_9BACI</name>
<feature type="domain" description="Regulatory protein YycH" evidence="2">
    <location>
        <begin position="4"/>
        <end position="447"/>
    </location>
</feature>
<sequence>MNYEHIKTGLLIGLIGLSMVLTWKLWTFQPNFALLDDTTRYVPNEAVSEEKRLTDLILPEQMVIHYGDQHSMIPREAAEFEELYQSLLNASLDEGELMSAGPFPKEGTEGGIEFVFPAALPIDIFLGLFQVDREEMSSPITAVNRLYVYIEEQSEQVRMQLLSSEDEPIVELDTTLAPGELEEKVVRGIEEYPAVTALSEIDEALQSTNKAIYIPNEPLTAERLSFTVSPIPGEFFRQSLFTDPDSVKYYRQSGSEESYTDGNRIININNNGLFMEYNNPIFSDTQERSSKHIILSSYEFINGHGGWSDQYLLSSWVSTEARDEAEYRMHVNDLPVISFQGLDQMKLSTTRSGNQIESYSRPLFDLDASPIDARQQVELPSGERLVERLRDQEFFDFERLEKVTVGYEMIMPNPSFVTVNPYWFILYDNHWQKITFNEEGGEADGLE</sequence>
<dbReference type="RefSeq" id="WP_251224644.1">
    <property type="nucleotide sequence ID" value="NZ_JAMBOL010000025.1"/>
</dbReference>
<comment type="caution">
    <text evidence="3">The sequence shown here is derived from an EMBL/GenBank/DDBJ whole genome shotgun (WGS) entry which is preliminary data.</text>
</comment>
<dbReference type="Gene3D" id="3.30.310.160">
    <property type="entry name" value="YycH protein, domain 2"/>
    <property type="match status" value="1"/>
</dbReference>